<dbReference type="PANTHER" id="PTHR43054:SF1">
    <property type="entry name" value="SCYLLO-INOSITOL 2-DEHYDROGENASE (NADP(+)) IOLU"/>
    <property type="match status" value="1"/>
</dbReference>
<dbReference type="Pfam" id="PF01408">
    <property type="entry name" value="GFO_IDH_MocA"/>
    <property type="match status" value="1"/>
</dbReference>
<feature type="domain" description="Gfo/Idh/MocA-like oxidoreductase N-terminal" evidence="1">
    <location>
        <begin position="2"/>
        <end position="119"/>
    </location>
</feature>
<dbReference type="Gene3D" id="3.40.50.720">
    <property type="entry name" value="NAD(P)-binding Rossmann-like Domain"/>
    <property type="match status" value="1"/>
</dbReference>
<dbReference type="Pfam" id="PF22725">
    <property type="entry name" value="GFO_IDH_MocA_C3"/>
    <property type="match status" value="1"/>
</dbReference>
<protein>
    <submittedName>
        <fullName evidence="3">Oxidoreductase</fullName>
    </submittedName>
</protein>
<sequence length="329" mass="36901">MIRFGVIGTNRITEEFIKAAQGLEDFSLTAVYSRTEERAEEFGSKYGVSNIFTDIESMARSEELDAVYIASPNSLHAQHAIICMNHGKHVLCEKPIASNTKELQEMIKAAQTNKVVLMEALKSTLLPNYRAIQEHIYKIGKVRRYFASYCQYSSRYDAYKEGTVLNAFNPVFSNGSLMDLGVYCIYPMVVLFGRPDLIKATGVKLDSGVDGEGSLLLKYAEMDAVIMYSKITNSSLPSEIQGENGSMVIDKINTPEKVEIRYRNGSIEEITKPQDSKTMVYEVKEFIELIHNGRLESLTNSFANSLIAMEIMDEARKQIGLVYPADTDN</sequence>
<dbReference type="SUPFAM" id="SSF51735">
    <property type="entry name" value="NAD(P)-binding Rossmann-fold domains"/>
    <property type="match status" value="1"/>
</dbReference>
<dbReference type="AlphaFoldDB" id="A0A972GYT6"/>
<dbReference type="SUPFAM" id="SSF55347">
    <property type="entry name" value="Glyceraldehyde-3-phosphate dehydrogenase-like, C-terminal domain"/>
    <property type="match status" value="1"/>
</dbReference>
<gene>
    <name evidence="3" type="ORF">GC093_24210</name>
</gene>
<dbReference type="Gene3D" id="3.30.360.10">
    <property type="entry name" value="Dihydrodipicolinate Reductase, domain 2"/>
    <property type="match status" value="1"/>
</dbReference>
<dbReference type="InterPro" id="IPR036291">
    <property type="entry name" value="NAD(P)-bd_dom_sf"/>
</dbReference>
<name>A0A972GYT6_9BACL</name>
<dbReference type="GO" id="GO:0000166">
    <property type="term" value="F:nucleotide binding"/>
    <property type="evidence" value="ECO:0007669"/>
    <property type="project" value="InterPro"/>
</dbReference>
<dbReference type="EMBL" id="WHOD01000096">
    <property type="protein sequence ID" value="NOU96302.1"/>
    <property type="molecule type" value="Genomic_DNA"/>
</dbReference>
<organism evidence="3 4">
    <name type="scientific">Paenibacillus foliorum</name>
    <dbReference type="NCBI Taxonomy" id="2654974"/>
    <lineage>
        <taxon>Bacteria</taxon>
        <taxon>Bacillati</taxon>
        <taxon>Bacillota</taxon>
        <taxon>Bacilli</taxon>
        <taxon>Bacillales</taxon>
        <taxon>Paenibacillaceae</taxon>
        <taxon>Paenibacillus</taxon>
    </lineage>
</organism>
<evidence type="ECO:0000313" key="3">
    <source>
        <dbReference type="EMBL" id="NOU96302.1"/>
    </source>
</evidence>
<comment type="caution">
    <text evidence="3">The sequence shown here is derived from an EMBL/GenBank/DDBJ whole genome shotgun (WGS) entry which is preliminary data.</text>
</comment>
<dbReference type="PANTHER" id="PTHR43054">
    <property type="match status" value="1"/>
</dbReference>
<evidence type="ECO:0000313" key="4">
    <source>
        <dbReference type="Proteomes" id="UP000641588"/>
    </source>
</evidence>
<proteinExistence type="predicted"/>
<evidence type="ECO:0000259" key="2">
    <source>
        <dbReference type="Pfam" id="PF22725"/>
    </source>
</evidence>
<dbReference type="InterPro" id="IPR000683">
    <property type="entry name" value="Gfo/Idh/MocA-like_OxRdtase_N"/>
</dbReference>
<keyword evidence="4" id="KW-1185">Reference proteome</keyword>
<dbReference type="RefSeq" id="WP_171654537.1">
    <property type="nucleotide sequence ID" value="NZ_WHOD01000096.1"/>
</dbReference>
<reference evidence="3" key="1">
    <citation type="submission" date="2019-10" db="EMBL/GenBank/DDBJ databases">
        <title>Description of Paenibacillus glebae sp. nov.</title>
        <authorList>
            <person name="Carlier A."/>
            <person name="Qi S."/>
        </authorList>
    </citation>
    <scope>NUCLEOTIDE SEQUENCE</scope>
    <source>
        <strain evidence="3">LMG 31456</strain>
    </source>
</reference>
<feature type="domain" description="GFO/IDH/MocA-like oxidoreductase" evidence="2">
    <location>
        <begin position="138"/>
        <end position="247"/>
    </location>
</feature>
<dbReference type="InterPro" id="IPR055170">
    <property type="entry name" value="GFO_IDH_MocA-like_dom"/>
</dbReference>
<accession>A0A972GYT6</accession>
<dbReference type="Proteomes" id="UP000641588">
    <property type="component" value="Unassembled WGS sequence"/>
</dbReference>
<evidence type="ECO:0000259" key="1">
    <source>
        <dbReference type="Pfam" id="PF01408"/>
    </source>
</evidence>